<dbReference type="Pfam" id="PF00014">
    <property type="entry name" value="Kunitz_BPTI"/>
    <property type="match status" value="2"/>
</dbReference>
<dbReference type="SMART" id="SM00131">
    <property type="entry name" value="KU"/>
    <property type="match status" value="2"/>
</dbReference>
<feature type="domain" description="EGF-like" evidence="7">
    <location>
        <begin position="400"/>
        <end position="438"/>
    </location>
</feature>
<proteinExistence type="predicted"/>
<evidence type="ECO:0000259" key="7">
    <source>
        <dbReference type="PROSITE" id="PS50026"/>
    </source>
</evidence>
<dbReference type="PANTHER" id="PTHR24637:SF421">
    <property type="entry name" value="CUTICLE COLLAGEN DPY-2"/>
    <property type="match status" value="1"/>
</dbReference>
<reference evidence="9 10" key="1">
    <citation type="submission" date="2024-10" db="EMBL/GenBank/DDBJ databases">
        <authorList>
            <person name="Kim D."/>
        </authorList>
    </citation>
    <scope>NUCLEOTIDE SEQUENCE [LARGE SCALE GENOMIC DNA]</scope>
    <source>
        <strain evidence="9">BH-2024</strain>
    </source>
</reference>
<feature type="compositionally biased region" description="Basic and acidic residues" evidence="5">
    <location>
        <begin position="275"/>
        <end position="285"/>
    </location>
</feature>
<evidence type="ECO:0000256" key="3">
    <source>
        <dbReference type="ARBA" id="ARBA00023157"/>
    </source>
</evidence>
<feature type="disulfide bond" evidence="4">
    <location>
        <begin position="363"/>
        <end position="372"/>
    </location>
</feature>
<accession>A0ABD2KP06</accession>
<comment type="caution">
    <text evidence="4">Lacks conserved residue(s) required for the propagation of feature annotation.</text>
</comment>
<evidence type="ECO:0000256" key="6">
    <source>
        <dbReference type="SAM" id="Phobius"/>
    </source>
</evidence>
<dbReference type="InterPro" id="IPR008160">
    <property type="entry name" value="Collagen"/>
</dbReference>
<feature type="disulfide bond" evidence="4">
    <location>
        <begin position="428"/>
        <end position="437"/>
    </location>
</feature>
<feature type="region of interest" description="Disordered" evidence="5">
    <location>
        <begin position="247"/>
        <end position="334"/>
    </location>
</feature>
<feature type="disulfide bond" evidence="4">
    <location>
        <begin position="344"/>
        <end position="361"/>
    </location>
</feature>
<feature type="domain" description="EGF-like" evidence="7">
    <location>
        <begin position="334"/>
        <end position="373"/>
    </location>
</feature>
<feature type="transmembrane region" description="Helical" evidence="6">
    <location>
        <begin position="660"/>
        <end position="682"/>
    </location>
</feature>
<keyword evidence="10" id="KW-1185">Reference proteome</keyword>
<feature type="domain" description="BPTI/Kunitz inhibitor" evidence="8">
    <location>
        <begin position="154"/>
        <end position="211"/>
    </location>
</feature>
<dbReference type="EMBL" id="JBICBT010000704">
    <property type="protein sequence ID" value="KAL3104631.1"/>
    <property type="molecule type" value="Genomic_DNA"/>
</dbReference>
<evidence type="ECO:0000259" key="8">
    <source>
        <dbReference type="PROSITE" id="PS50279"/>
    </source>
</evidence>
<feature type="domain" description="BPTI/Kunitz inhibitor" evidence="8">
    <location>
        <begin position="84"/>
        <end position="142"/>
    </location>
</feature>
<keyword evidence="6" id="KW-0812">Transmembrane</keyword>
<keyword evidence="1 4" id="KW-0245">EGF-like domain</keyword>
<dbReference type="PROSITE" id="PS01186">
    <property type="entry name" value="EGF_2"/>
    <property type="match status" value="1"/>
</dbReference>
<dbReference type="SMART" id="SM00181">
    <property type="entry name" value="EGF"/>
    <property type="match status" value="2"/>
</dbReference>
<evidence type="ECO:0000313" key="9">
    <source>
        <dbReference type="EMBL" id="KAL3104631.1"/>
    </source>
</evidence>
<protein>
    <submittedName>
        <fullName evidence="9">Uncharacterized protein</fullName>
    </submittedName>
</protein>
<sequence>MDPTDNGTQIGHFVQISISHFVPLSAIASSFDGIWKAMASGANPRRLANCFHLLLILLLTVVPKCFVSNRFSAELLAEADPRRCRDSFDGTLKKQCMRGEWEQKYYFDAESRECRLFWYDGCPGLTGSRNFFDSLLECQWLCEPGVHPQQNSLCLEPFDEHLRDECDGNGNWRRHFYFDRSQRRCLPFWFDGCASPCGNHFEDEISCKKMCGSVSTENVEIHQTYGTKQTNFVPAWRLISTTLRAPIDGTKEGTRDAKKEQKTEGNWQKQRKEKPKQTAKVDSDLRFSSARRPFGTPSAPPPLRKNALSTAAASSPTRPSDSVPFSPPSPSVAPKNVCARRNPCQNGGVCVYDELTEQSICKCAASFTNEFCTERIAIAGTQRTEFDCFCARGFAGRHCEFRPCEDNPCKNGGTCRTTRAQSLFFCACPPGWAGKTCMVGGGVPSSGEILESNGKSLLLQNANLTRQLSSGKAEWIEELKRVTPKMPNSMEFLGEGRPNAGENGFGKNAIANAPRGLFSSAARNGTRTALGDFPLPRLSSPHSPGSVIGHRPVTASVLLPHEQIVGHELPTRTLKGTTLNAATNERRTAKGNNYSQIPLIPFHCPVYLFPISQSSIFHTVLSFLVSFQMSVSVASKFGVSDEEVKIRQLIATIRRKNAPIIFVGFFCAVILFVALTVSLFLYSEICQMDEELKLGAEEFKDLTDRSWHVLFLSDGQSEGGERVAKRSAYFPSLSFPAQKCQCSPSAQNCPPGPPGVPGEEGEPGVPGPPGKPGPIGASAGNYEFELVKPPCVLCPAGPPGLKGRPGLPGVPGPIGGRGENGRPGADGKPGPKGPPGDYGFSFSVGTKGVKGPSGPPGSPGDAGQPGTNGEPGQDGESGPPGQVGLRGDDGTPGKPGNSGSPGKPSPDGNYCPCPPRSDAAKSGASSAVYTQNSPASGNKFNFRARADLKAIRSEIQKENVKLWKKVIDRNVARKGRK</sequence>
<feature type="compositionally biased region" description="Low complexity" evidence="5">
    <location>
        <begin position="307"/>
        <end position="324"/>
    </location>
</feature>
<dbReference type="CDD" id="cd00054">
    <property type="entry name" value="EGF_CA"/>
    <property type="match status" value="2"/>
</dbReference>
<organism evidence="9 10">
    <name type="scientific">Heterodera trifolii</name>
    <dbReference type="NCBI Taxonomy" id="157864"/>
    <lineage>
        <taxon>Eukaryota</taxon>
        <taxon>Metazoa</taxon>
        <taxon>Ecdysozoa</taxon>
        <taxon>Nematoda</taxon>
        <taxon>Chromadorea</taxon>
        <taxon>Rhabditida</taxon>
        <taxon>Tylenchina</taxon>
        <taxon>Tylenchomorpha</taxon>
        <taxon>Tylenchoidea</taxon>
        <taxon>Heteroderidae</taxon>
        <taxon>Heteroderinae</taxon>
        <taxon>Heterodera</taxon>
    </lineage>
</organism>
<feature type="compositionally biased region" description="Low complexity" evidence="5">
    <location>
        <begin position="835"/>
        <end position="852"/>
    </location>
</feature>
<dbReference type="Gene3D" id="4.10.410.10">
    <property type="entry name" value="Pancreatic trypsin inhibitor Kunitz domain"/>
    <property type="match status" value="2"/>
</dbReference>
<feature type="compositionally biased region" description="Polar residues" evidence="5">
    <location>
        <begin position="923"/>
        <end position="939"/>
    </location>
</feature>
<dbReference type="AlphaFoldDB" id="A0ABD2KP06"/>
<feature type="compositionally biased region" description="Basic and acidic residues" evidence="5">
    <location>
        <begin position="249"/>
        <end position="263"/>
    </location>
</feature>
<gene>
    <name evidence="9" type="ORF">niasHT_022342</name>
</gene>
<dbReference type="CDD" id="cd00109">
    <property type="entry name" value="Kunitz-type"/>
    <property type="match status" value="1"/>
</dbReference>
<feature type="region of interest" description="Disordered" evidence="5">
    <location>
        <begin position="803"/>
        <end position="939"/>
    </location>
</feature>
<comment type="caution">
    <text evidence="9">The sequence shown here is derived from an EMBL/GenBank/DDBJ whole genome shotgun (WGS) entry which is preliminary data.</text>
</comment>
<keyword evidence="2" id="KW-0677">Repeat</keyword>
<evidence type="ECO:0000256" key="1">
    <source>
        <dbReference type="ARBA" id="ARBA00022536"/>
    </source>
</evidence>
<dbReference type="FunFam" id="2.10.25.10:FF:000095">
    <property type="entry name" value="Notch, isoform B"/>
    <property type="match status" value="1"/>
</dbReference>
<evidence type="ECO:0000256" key="2">
    <source>
        <dbReference type="ARBA" id="ARBA00022737"/>
    </source>
</evidence>
<dbReference type="PANTHER" id="PTHR24637">
    <property type="entry name" value="COLLAGEN"/>
    <property type="match status" value="1"/>
</dbReference>
<evidence type="ECO:0000256" key="4">
    <source>
        <dbReference type="PROSITE-ProRule" id="PRU00076"/>
    </source>
</evidence>
<keyword evidence="6" id="KW-1133">Transmembrane helix</keyword>
<evidence type="ECO:0000313" key="10">
    <source>
        <dbReference type="Proteomes" id="UP001620626"/>
    </source>
</evidence>
<dbReference type="PROSITE" id="PS00022">
    <property type="entry name" value="EGF_1"/>
    <property type="match status" value="1"/>
</dbReference>
<dbReference type="Pfam" id="PF00008">
    <property type="entry name" value="EGF"/>
    <property type="match status" value="1"/>
</dbReference>
<evidence type="ECO:0000256" key="5">
    <source>
        <dbReference type="SAM" id="MobiDB-lite"/>
    </source>
</evidence>
<dbReference type="PROSITE" id="PS50026">
    <property type="entry name" value="EGF_3"/>
    <property type="match status" value="2"/>
</dbReference>
<dbReference type="PROSITE" id="PS50279">
    <property type="entry name" value="BPTI_KUNITZ_2"/>
    <property type="match status" value="2"/>
</dbReference>
<feature type="region of interest" description="Disordered" evidence="5">
    <location>
        <begin position="744"/>
        <end position="777"/>
    </location>
</feature>
<keyword evidence="3 4" id="KW-1015">Disulfide bond</keyword>
<keyword evidence="6" id="KW-0472">Membrane</keyword>
<feature type="disulfide bond" evidence="4">
    <location>
        <begin position="409"/>
        <end position="426"/>
    </location>
</feature>
<dbReference type="Gene3D" id="2.10.25.10">
    <property type="entry name" value="Laminin"/>
    <property type="match status" value="2"/>
</dbReference>
<feature type="transmembrane region" description="Helical" evidence="6">
    <location>
        <begin position="616"/>
        <end position="639"/>
    </location>
</feature>
<dbReference type="SUPFAM" id="SSF57362">
    <property type="entry name" value="BPTI-like"/>
    <property type="match status" value="2"/>
</dbReference>
<dbReference type="InterPro" id="IPR002223">
    <property type="entry name" value="Kunitz_BPTI"/>
</dbReference>
<feature type="compositionally biased region" description="Low complexity" evidence="5">
    <location>
        <begin position="892"/>
        <end position="909"/>
    </location>
</feature>
<dbReference type="InterPro" id="IPR036880">
    <property type="entry name" value="Kunitz_BPTI_sf"/>
</dbReference>
<name>A0ABD2KP06_9BILA</name>
<dbReference type="SUPFAM" id="SSF57196">
    <property type="entry name" value="EGF/Laminin"/>
    <property type="match status" value="2"/>
</dbReference>
<dbReference type="InterPro" id="IPR000742">
    <property type="entry name" value="EGF"/>
</dbReference>
<dbReference type="Proteomes" id="UP001620626">
    <property type="component" value="Unassembled WGS sequence"/>
</dbReference>
<dbReference type="Pfam" id="PF01391">
    <property type="entry name" value="Collagen"/>
    <property type="match status" value="1"/>
</dbReference>